<dbReference type="PANTHER" id="PTHR36766">
    <property type="entry name" value="PLANT BROAD-SPECTRUM MILDEW RESISTANCE PROTEIN RPW8"/>
    <property type="match status" value="1"/>
</dbReference>
<dbReference type="Pfam" id="PF25019">
    <property type="entry name" value="LRR_R13L1-DRL21"/>
    <property type="match status" value="1"/>
</dbReference>
<evidence type="ECO:0000256" key="5">
    <source>
        <dbReference type="ARBA" id="ARBA00022741"/>
    </source>
</evidence>
<name>A0A5K1KE62_WHEAT</name>
<accession>A0A5K1KE62</accession>
<evidence type="ECO:0000256" key="9">
    <source>
        <dbReference type="ARBA" id="ARBA00022840"/>
    </source>
</evidence>
<evidence type="ECO:0000256" key="7">
    <source>
        <dbReference type="ARBA" id="ARBA00022821"/>
    </source>
</evidence>
<evidence type="ECO:0000259" key="12">
    <source>
        <dbReference type="PROSITE" id="PS50808"/>
    </source>
</evidence>
<dbReference type="Gene3D" id="1.10.10.10">
    <property type="entry name" value="Winged helix-like DNA-binding domain superfamily/Winged helix DNA-binding domain"/>
    <property type="match status" value="1"/>
</dbReference>
<dbReference type="GO" id="GO:0006952">
    <property type="term" value="P:defense response"/>
    <property type="evidence" value="ECO:0007669"/>
    <property type="project" value="UniProtKB-KW"/>
</dbReference>
<feature type="region of interest" description="Disordered" evidence="11">
    <location>
        <begin position="172"/>
        <end position="239"/>
    </location>
</feature>
<dbReference type="Pfam" id="PF23559">
    <property type="entry name" value="WHD_DRP"/>
    <property type="match status" value="1"/>
</dbReference>
<feature type="compositionally biased region" description="Polar residues" evidence="11">
    <location>
        <begin position="201"/>
        <end position="210"/>
    </location>
</feature>
<dbReference type="SUPFAM" id="SSF57667">
    <property type="entry name" value="beta-beta-alpha zinc fingers"/>
    <property type="match status" value="1"/>
</dbReference>
<dbReference type="InterPro" id="IPR003656">
    <property type="entry name" value="Znf_BED"/>
</dbReference>
<dbReference type="InterPro" id="IPR032675">
    <property type="entry name" value="LRR_dom_sf"/>
</dbReference>
<dbReference type="InterPro" id="IPR058922">
    <property type="entry name" value="WHD_DRP"/>
</dbReference>
<proteinExistence type="inferred from homology"/>
<sequence>MEPAGDSSVEAAIAWLVQTILATLLMDKMEEWIRQVGLADDVERLQSEVERVDTVVAAVKGRAAGNRPLSRALARVKELLYDADDLIDELDYYRLQQQVEGVTSDDPDGMRGAERVDEISRGHVDTLNCSVGKLRSPVWEHFTITETTIDGKRSKAKCNYCGNDFNCETKTNGTSSMKKHLEKEHSVTCTKKPGAHPPNPSSTGYATENVTLVEVGSSSNRKRKRTNKEPAQTTADNTRWDKAELSDTIKKITSQLQLQLQGILWAFSKVLEPHGSSSASSSNHHQPSTTSDQHAKTSSLAPRKVYGRVAEMNSIRNLIAEKKCDALTVLPIVGIAGVGKTTLAQSVYNDPDIKSQFHHKIWVCVSRKFDEVMLTREMLDFERHEGSPHENGRHEGISSLAKLQEILKDIIEYQSKSFLLILDDVWDSMDDHQWRKLVCPFVSSQAKGNLILVTTRNLSVAHMLGTREPIKLGALENDVMWLLLKSCAFRDVNYEGNQSLSIVGRQISEKLKGNPLAAETAGALLRKKFSIDYWKIILKNEDWKSMELGNGIMAALKLSYDQLPYHLQQCFSYCSIFPDGYQFLGEELVGFWMSQGFVKCNNSSQRLEQIGQCYLIDLVNLGFFEEVKREEPYLGCRVMYGICGLMHDFVIMVSRTDCASIDGLQRNKMPQTLRHLSIVTGSAYKKNQHGNIPRNNRFEENLRNTITSVSELRTLVLLGHYDFSFLLLFQDIFQKAHNLRVLQMSAAPADFLKHRFEEVDGSFPQILSKLYHLQVLDVGAYTDRTMPGCIDNLVSLRHLVVHKGVYSSIATIDNMLSFQEQHGFKFHISSGFEITRLQSTEHWMHVDTLEDVYEAGLVNNELSEKLHLSWKDSPEDIGMEVEDWEPHWDLRVLEISGYNFGSPIVVDIIILVTSSQTVEISNCSEWKILPSLERFQFLTNLELRNLPKVIEILVPSLEELALVTMPKLKKCSCTPVEGMSSRLRALRIEDCQSLKEFDLFENNDKFETGQRSWAPSLRELSLENCPHLKVLKPLPLSLMCSELLISGVSTLPYMKGSSDRKLCIGYDDKYDYYGFDESSDELKILDDKIFMFHNLKNLKSMVIYGCRNLSSISLKGFSYLISLTSLEIRDCEKLFASDEMPEHTLEDVTPANCKAFPSLECLSIDSCGIVGKWLSLMLQHAPCLEELYLSSREEENSEEENSEEEENSISNLSSTREGTSSGNPDDGLALDRLLRIPLNLISILKSITIERCPHLTFNWGKEGVSGFTSLEKLIVLDRPDMVLTNGRWLLPNSLGELESNDYSRGTLQPCFPSDITSLKKLKVRRSPGLQSLQLHSCMALEELDIQDCRRLAALQGLQFLGSLTHLTIYNCPGLPPFLESFSRQGYTLLPRLKRLHIQDPSVLTTSFCRHLTSLQHLKLTWLEEVRLTDEQEQALVLLKSLQELQFHYCSNLVDLPAVLHNLPSLKTLKVDGCRGISRLPETGLPFSLEELEIEWCSKELADQCRLLASNKLNIKILSGIYV</sequence>
<evidence type="ECO:0000256" key="2">
    <source>
        <dbReference type="ARBA" id="ARBA00022614"/>
    </source>
</evidence>
<evidence type="ECO:0000256" key="8">
    <source>
        <dbReference type="ARBA" id="ARBA00022833"/>
    </source>
</evidence>
<feature type="domain" description="BED-type" evidence="12">
    <location>
        <begin position="133"/>
        <end position="185"/>
    </location>
</feature>
<feature type="region of interest" description="Disordered" evidence="11">
    <location>
        <begin position="1192"/>
        <end position="1224"/>
    </location>
</feature>
<dbReference type="InterPro" id="IPR041118">
    <property type="entry name" value="Rx_N"/>
</dbReference>
<dbReference type="Pfam" id="PF00931">
    <property type="entry name" value="NB-ARC"/>
    <property type="match status" value="1"/>
</dbReference>
<keyword evidence="8" id="KW-0862">Zinc</keyword>
<dbReference type="PANTHER" id="PTHR36766:SF73">
    <property type="entry name" value="NB-ARC DOMAIN-CONTAINING PROTEIN"/>
    <property type="match status" value="1"/>
</dbReference>
<dbReference type="GO" id="GO:0005524">
    <property type="term" value="F:ATP binding"/>
    <property type="evidence" value="ECO:0007669"/>
    <property type="project" value="UniProtKB-KW"/>
</dbReference>
<dbReference type="InterPro" id="IPR027417">
    <property type="entry name" value="P-loop_NTPase"/>
</dbReference>
<dbReference type="Gene3D" id="3.40.50.300">
    <property type="entry name" value="P-loop containing nucleotide triphosphate hydrolases"/>
    <property type="match status" value="1"/>
</dbReference>
<dbReference type="PRINTS" id="PR00364">
    <property type="entry name" value="DISEASERSIST"/>
</dbReference>
<feature type="region of interest" description="Disordered" evidence="11">
    <location>
        <begin position="274"/>
        <end position="303"/>
    </location>
</feature>
<dbReference type="SUPFAM" id="SSF52540">
    <property type="entry name" value="P-loop containing nucleoside triphosphate hydrolases"/>
    <property type="match status" value="1"/>
</dbReference>
<evidence type="ECO:0000256" key="6">
    <source>
        <dbReference type="ARBA" id="ARBA00022771"/>
    </source>
</evidence>
<dbReference type="GO" id="GO:0008270">
    <property type="term" value="F:zinc ion binding"/>
    <property type="evidence" value="ECO:0007669"/>
    <property type="project" value="UniProtKB-KW"/>
</dbReference>
<dbReference type="SMART" id="SM00614">
    <property type="entry name" value="ZnF_BED"/>
    <property type="match status" value="1"/>
</dbReference>
<dbReference type="InterPro" id="IPR002182">
    <property type="entry name" value="NB-ARC"/>
</dbReference>
<dbReference type="Pfam" id="PF18052">
    <property type="entry name" value="Rx_N"/>
    <property type="match status" value="1"/>
</dbReference>
<dbReference type="GO" id="GO:0051707">
    <property type="term" value="P:response to other organism"/>
    <property type="evidence" value="ECO:0007669"/>
    <property type="project" value="UniProtKB-ARBA"/>
</dbReference>
<dbReference type="SUPFAM" id="SSF52047">
    <property type="entry name" value="RNI-like"/>
    <property type="match status" value="1"/>
</dbReference>
<evidence type="ECO:0000256" key="1">
    <source>
        <dbReference type="ARBA" id="ARBA00008894"/>
    </source>
</evidence>
<evidence type="ECO:0000256" key="10">
    <source>
        <dbReference type="PROSITE-ProRule" id="PRU00027"/>
    </source>
</evidence>
<keyword evidence="4" id="KW-0677">Repeat</keyword>
<evidence type="ECO:0000313" key="13">
    <source>
        <dbReference type="EMBL" id="QEQ12705.1"/>
    </source>
</evidence>
<dbReference type="PROSITE" id="PS50808">
    <property type="entry name" value="ZF_BED"/>
    <property type="match status" value="1"/>
</dbReference>
<comment type="similarity">
    <text evidence="1">Belongs to the disease resistance NB-LRR family.</text>
</comment>
<protein>
    <submittedName>
        <fullName evidence="13">Yellow rust resistance protein 5a</fullName>
    </submittedName>
</protein>
<dbReference type="Gene3D" id="1.20.5.4130">
    <property type="match status" value="1"/>
</dbReference>
<dbReference type="Pfam" id="PF02892">
    <property type="entry name" value="zf-BED"/>
    <property type="match status" value="1"/>
</dbReference>
<dbReference type="SUPFAM" id="SSF52058">
    <property type="entry name" value="L domain-like"/>
    <property type="match status" value="2"/>
</dbReference>
<keyword evidence="2" id="KW-0433">Leucine-rich repeat</keyword>
<dbReference type="GO" id="GO:0043531">
    <property type="term" value="F:ADP binding"/>
    <property type="evidence" value="ECO:0007669"/>
    <property type="project" value="InterPro"/>
</dbReference>
<keyword evidence="7" id="KW-0611">Plant defense</keyword>
<keyword evidence="5" id="KW-0547">Nucleotide-binding</keyword>
<keyword evidence="3" id="KW-0479">Metal-binding</keyword>
<dbReference type="InterPro" id="IPR036236">
    <property type="entry name" value="Znf_C2H2_sf"/>
</dbReference>
<dbReference type="EMBL" id="MN273772">
    <property type="protein sequence ID" value="QEQ12705.1"/>
    <property type="molecule type" value="Genomic_DNA"/>
</dbReference>
<evidence type="ECO:0000256" key="4">
    <source>
        <dbReference type="ARBA" id="ARBA00022737"/>
    </source>
</evidence>
<keyword evidence="6 10" id="KW-0863">Zinc-finger</keyword>
<feature type="compositionally biased region" description="Polar residues" evidence="11">
    <location>
        <begin position="283"/>
        <end position="300"/>
    </location>
</feature>
<keyword evidence="9" id="KW-0067">ATP-binding</keyword>
<reference evidence="13" key="1">
    <citation type="journal article" date="2018" name="Nat. Plants">
        <title>BED-domain-containing immune receptors confer diverse resistance spectra to yellow rust.</title>
        <authorList>
            <person name="Marchal C."/>
            <person name="Zhang J."/>
            <person name="Zhang P."/>
            <person name="Fenwick P."/>
            <person name="Steuernagel B."/>
            <person name="Adamski N.M."/>
            <person name="Boyd L."/>
            <person name="McIntosh R."/>
            <person name="Wulff B.B.H."/>
            <person name="Berry S."/>
            <person name="Lagudah E."/>
            <person name="Uauy C."/>
        </authorList>
    </citation>
    <scope>NUCLEOTIDE SEQUENCE</scope>
    <source>
        <tissue evidence="13">Leaf</tissue>
    </source>
</reference>
<dbReference type="InterPro" id="IPR036388">
    <property type="entry name" value="WH-like_DNA-bd_sf"/>
</dbReference>
<dbReference type="GO" id="GO:0003677">
    <property type="term" value="F:DNA binding"/>
    <property type="evidence" value="ECO:0007669"/>
    <property type="project" value="InterPro"/>
</dbReference>
<organism evidence="13">
    <name type="scientific">Triticum aestivum</name>
    <name type="common">Wheat</name>
    <dbReference type="NCBI Taxonomy" id="4565"/>
    <lineage>
        <taxon>Eukaryota</taxon>
        <taxon>Viridiplantae</taxon>
        <taxon>Streptophyta</taxon>
        <taxon>Embryophyta</taxon>
        <taxon>Tracheophyta</taxon>
        <taxon>Spermatophyta</taxon>
        <taxon>Magnoliopsida</taxon>
        <taxon>Liliopsida</taxon>
        <taxon>Poales</taxon>
        <taxon>Poaceae</taxon>
        <taxon>BOP clade</taxon>
        <taxon>Pooideae</taxon>
        <taxon>Triticodae</taxon>
        <taxon>Triticeae</taxon>
        <taxon>Triticinae</taxon>
        <taxon>Triticum</taxon>
    </lineage>
</organism>
<evidence type="ECO:0000256" key="11">
    <source>
        <dbReference type="SAM" id="MobiDB-lite"/>
    </source>
</evidence>
<evidence type="ECO:0000256" key="3">
    <source>
        <dbReference type="ARBA" id="ARBA00022723"/>
    </source>
</evidence>
<reference evidence="13" key="2">
    <citation type="submission" date="2019-08" db="EMBL/GenBank/DDBJ databases">
        <authorList>
            <person name="Marchal C."/>
            <person name="Zhang J."/>
            <person name="Zhang P."/>
            <person name="Fenwick P."/>
            <person name="Steuernagel B."/>
            <person name="Adamski N.M."/>
            <person name="Boyd L."/>
            <person name="McIntosh R."/>
            <person name="Wulff B.B.H."/>
            <person name="Berry S."/>
            <person name="Lagudah E."/>
            <person name="Uauy C."/>
        </authorList>
    </citation>
    <scope>NUCLEOTIDE SEQUENCE</scope>
    <source>
        <tissue evidence="13">Leaf</tissue>
    </source>
</reference>
<gene>
    <name evidence="13" type="primary">Yr5a</name>
</gene>
<feature type="compositionally biased region" description="Acidic residues" evidence="11">
    <location>
        <begin position="1195"/>
        <end position="1207"/>
    </location>
</feature>
<dbReference type="InterPro" id="IPR056789">
    <property type="entry name" value="LRR_R13L1-DRL21"/>
</dbReference>
<dbReference type="Gene3D" id="3.80.10.10">
    <property type="entry name" value="Ribonuclease Inhibitor"/>
    <property type="match status" value="3"/>
</dbReference>